<feature type="transmembrane region" description="Helical" evidence="1">
    <location>
        <begin position="21"/>
        <end position="42"/>
    </location>
</feature>
<keyword evidence="1" id="KW-0472">Membrane</keyword>
<gene>
    <name evidence="2" type="ORF">QU605_06505</name>
</gene>
<evidence type="ECO:0000313" key="2">
    <source>
        <dbReference type="EMBL" id="MDM9631111.1"/>
    </source>
</evidence>
<protein>
    <submittedName>
        <fullName evidence="2">DUF6090 family protein</fullName>
    </submittedName>
</protein>
<name>A0ABT7WDW2_9FLAO</name>
<evidence type="ECO:0000256" key="1">
    <source>
        <dbReference type="SAM" id="Phobius"/>
    </source>
</evidence>
<dbReference type="EMBL" id="JAUDUY010000003">
    <property type="protein sequence ID" value="MDM9631111.1"/>
    <property type="molecule type" value="Genomic_DNA"/>
</dbReference>
<keyword evidence="3" id="KW-1185">Reference proteome</keyword>
<organism evidence="2 3">
    <name type="scientific">Robiginitalea aurantiaca</name>
    <dbReference type="NCBI Taxonomy" id="3056915"/>
    <lineage>
        <taxon>Bacteria</taxon>
        <taxon>Pseudomonadati</taxon>
        <taxon>Bacteroidota</taxon>
        <taxon>Flavobacteriia</taxon>
        <taxon>Flavobacteriales</taxon>
        <taxon>Flavobacteriaceae</taxon>
        <taxon>Robiginitalea</taxon>
    </lineage>
</organism>
<dbReference type="Proteomes" id="UP001174839">
    <property type="component" value="Unassembled WGS sequence"/>
</dbReference>
<reference evidence="2" key="1">
    <citation type="submission" date="2023-06" db="EMBL/GenBank/DDBJ databases">
        <title>Robiginitalea aurantiacus sp. nov. and Algoriphagus sediminis sp. nov., isolated from coastal sediment.</title>
        <authorList>
            <person name="Zhou Z.Y."/>
            <person name="An J."/>
            <person name="Jia Y.W."/>
            <person name="Du Z.J."/>
        </authorList>
    </citation>
    <scope>NUCLEOTIDE SEQUENCE</scope>
    <source>
        <strain evidence="2">M39</strain>
    </source>
</reference>
<proteinExistence type="predicted"/>
<keyword evidence="1" id="KW-1133">Transmembrane helix</keyword>
<accession>A0ABT7WDW2</accession>
<evidence type="ECO:0000313" key="3">
    <source>
        <dbReference type="Proteomes" id="UP001174839"/>
    </source>
</evidence>
<keyword evidence="1" id="KW-0812">Transmembrane</keyword>
<comment type="caution">
    <text evidence="2">The sequence shown here is derived from an EMBL/GenBank/DDBJ whole genome shotgun (WGS) entry which is preliminary data.</text>
</comment>
<dbReference type="RefSeq" id="WP_289724477.1">
    <property type="nucleotide sequence ID" value="NZ_JAUDUY010000003.1"/>
</dbReference>
<dbReference type="Pfam" id="PF19578">
    <property type="entry name" value="DUF6090"/>
    <property type="match status" value="1"/>
</dbReference>
<dbReference type="InterPro" id="IPR045749">
    <property type="entry name" value="DUF6090"/>
</dbReference>
<sequence>MLRFFRQIRQGSISDNKFRKYFLYVIGEIIIVIVGILIALQVDNWNTQRQDRAEAQVFMRRLKNEFQDNRNQLLQKIEMRKRALESARELVRIVDDPTENASRSQVDSLLAIALPVYTFDPSQGVLNQLTSTDKLTLLRSEALNDKLSAWASMIEDFKEDENMYNSYNHNHFRPFLYKNYNSRNIINSRIRNKVISPILLASPESVNTEIGYSNKPVELDVLLNAVEFENYLAFTISWLSLINTQSKGVLNYIDEVLAILDEEIKSD</sequence>